<dbReference type="Proteomes" id="UP000179164">
    <property type="component" value="Unassembled WGS sequence"/>
</dbReference>
<evidence type="ECO:0000256" key="1">
    <source>
        <dbReference type="ARBA" id="ARBA00008889"/>
    </source>
</evidence>
<keyword evidence="5" id="KW-0694">RNA-binding</keyword>
<comment type="subunit">
    <text evidence="5">Part of the ribosomal stalk of the 50S ribosomal subunit. The N-terminus interacts with L11 and the large rRNA to form the base of the stalk. The C-terminus forms an elongated spine to which L12 dimers bind in a sequential fashion forming a multimeric L10(L12)X complex.</text>
</comment>
<dbReference type="NCBIfam" id="NF000955">
    <property type="entry name" value="PRK00099.1-1"/>
    <property type="match status" value="1"/>
</dbReference>
<dbReference type="InterPro" id="IPR043141">
    <property type="entry name" value="Ribosomal_uL10-like_sf"/>
</dbReference>
<gene>
    <name evidence="5" type="primary">rplJ</name>
    <name evidence="6" type="ORF">A2898_01330</name>
</gene>
<evidence type="ECO:0000313" key="6">
    <source>
        <dbReference type="EMBL" id="OGY82512.1"/>
    </source>
</evidence>
<comment type="similarity">
    <text evidence="1 5">Belongs to the universal ribosomal protein uL10 family.</text>
</comment>
<dbReference type="GO" id="GO:0070180">
    <property type="term" value="F:large ribosomal subunit rRNA binding"/>
    <property type="evidence" value="ECO:0007669"/>
    <property type="project" value="UniProtKB-UniRule"/>
</dbReference>
<dbReference type="GO" id="GO:1990904">
    <property type="term" value="C:ribonucleoprotein complex"/>
    <property type="evidence" value="ECO:0007669"/>
    <property type="project" value="UniProtKB-KW"/>
</dbReference>
<dbReference type="GO" id="GO:0005840">
    <property type="term" value="C:ribosome"/>
    <property type="evidence" value="ECO:0007669"/>
    <property type="project" value="UniProtKB-KW"/>
</dbReference>
<sequence length="174" mass="18671">MAKTRARKESELKQFEDRLTSSKSVVFVRQDGLSALDEVELRKKLRSESIDYGVVKKTLVKRALTAKGLPAEGVTSFTGTVAAAFGNEDEVAPAKVLNTFAKTHETMKFLGGFVGGVFMDAVQAKAFAALPGKKELLGQLVSAVSGPLRGIVGVLQGNLRDLVYALKAVQEKKS</sequence>
<dbReference type="Pfam" id="PF00466">
    <property type="entry name" value="Ribosomal_L10"/>
    <property type="match status" value="1"/>
</dbReference>
<dbReference type="CDD" id="cd05797">
    <property type="entry name" value="Ribosomal_L10"/>
    <property type="match status" value="1"/>
</dbReference>
<comment type="function">
    <text evidence="5">Forms part of the ribosomal stalk, playing a central role in the interaction of the ribosome with GTP-bound translation factors.</text>
</comment>
<evidence type="ECO:0000256" key="5">
    <source>
        <dbReference type="HAMAP-Rule" id="MF_00362"/>
    </source>
</evidence>
<dbReference type="PANTHER" id="PTHR11560">
    <property type="entry name" value="39S RIBOSOMAL PROTEIN L10, MITOCHONDRIAL"/>
    <property type="match status" value="1"/>
</dbReference>
<dbReference type="InterPro" id="IPR047865">
    <property type="entry name" value="Ribosomal_uL10_bac_type"/>
</dbReference>
<dbReference type="AlphaFoldDB" id="A0A1G2AZZ8"/>
<evidence type="ECO:0000313" key="7">
    <source>
        <dbReference type="Proteomes" id="UP000179164"/>
    </source>
</evidence>
<keyword evidence="3 5" id="KW-0687">Ribonucleoprotein</keyword>
<dbReference type="HAMAP" id="MF_00362">
    <property type="entry name" value="Ribosomal_uL10"/>
    <property type="match status" value="1"/>
</dbReference>
<dbReference type="STRING" id="1798543.A2898_01330"/>
<proteinExistence type="inferred from homology"/>
<dbReference type="GO" id="GO:0006412">
    <property type="term" value="P:translation"/>
    <property type="evidence" value="ECO:0007669"/>
    <property type="project" value="UniProtKB-UniRule"/>
</dbReference>
<name>A0A1G2AZZ8_9BACT</name>
<dbReference type="Gene3D" id="3.30.70.1730">
    <property type="match status" value="1"/>
</dbReference>
<accession>A0A1G2AZZ8</accession>
<keyword evidence="5" id="KW-0699">rRNA-binding</keyword>
<comment type="caution">
    <text evidence="6">The sequence shown here is derived from an EMBL/GenBank/DDBJ whole genome shotgun (WGS) entry which is preliminary data.</text>
</comment>
<dbReference type="InterPro" id="IPR022973">
    <property type="entry name" value="Ribosomal_uL10_bac"/>
</dbReference>
<protein>
    <recommendedName>
        <fullName evidence="4 5">Large ribosomal subunit protein uL10</fullName>
    </recommendedName>
</protein>
<evidence type="ECO:0000256" key="3">
    <source>
        <dbReference type="ARBA" id="ARBA00023274"/>
    </source>
</evidence>
<dbReference type="InterPro" id="IPR001790">
    <property type="entry name" value="Ribosomal_uL10"/>
</dbReference>
<dbReference type="SUPFAM" id="SSF160369">
    <property type="entry name" value="Ribosomal protein L10-like"/>
    <property type="match status" value="1"/>
</dbReference>
<evidence type="ECO:0000256" key="4">
    <source>
        <dbReference type="ARBA" id="ARBA00035202"/>
    </source>
</evidence>
<dbReference type="Gene3D" id="6.10.250.290">
    <property type="match status" value="1"/>
</dbReference>
<dbReference type="EMBL" id="MHKE01000019">
    <property type="protein sequence ID" value="OGY82512.1"/>
    <property type="molecule type" value="Genomic_DNA"/>
</dbReference>
<reference evidence="6 7" key="1">
    <citation type="journal article" date="2016" name="Nat. Commun.">
        <title>Thousands of microbial genomes shed light on interconnected biogeochemical processes in an aquifer system.</title>
        <authorList>
            <person name="Anantharaman K."/>
            <person name="Brown C.T."/>
            <person name="Hug L.A."/>
            <person name="Sharon I."/>
            <person name="Castelle C.J."/>
            <person name="Probst A.J."/>
            <person name="Thomas B.C."/>
            <person name="Singh A."/>
            <person name="Wilkins M.J."/>
            <person name="Karaoz U."/>
            <person name="Brodie E.L."/>
            <person name="Williams K.H."/>
            <person name="Hubbard S.S."/>
            <person name="Banfield J.F."/>
        </authorList>
    </citation>
    <scope>NUCLEOTIDE SEQUENCE [LARGE SCALE GENOMIC DNA]</scope>
</reference>
<keyword evidence="2 5" id="KW-0689">Ribosomal protein</keyword>
<evidence type="ECO:0000256" key="2">
    <source>
        <dbReference type="ARBA" id="ARBA00022980"/>
    </source>
</evidence>
<organism evidence="6 7">
    <name type="scientific">Candidatus Kerfeldbacteria bacterium RIFCSPLOWO2_01_FULL_48_11</name>
    <dbReference type="NCBI Taxonomy" id="1798543"/>
    <lineage>
        <taxon>Bacteria</taxon>
        <taxon>Candidatus Kerfeldiibacteriota</taxon>
    </lineage>
</organism>